<evidence type="ECO:0000313" key="9">
    <source>
        <dbReference type="EMBL" id="TDD14809.1"/>
    </source>
</evidence>
<sequence length="954" mass="103594">MAEGVGEPSVDFRILGPLEAWADGVPLALPGRNVRWLLAALLLDAGRTVTEDVLSARVWGPSGGSTAALRTAVSRLRHWLPGGSRLSYTGGGYRLSVPDGCIDAERFLRRMAAASREPDPVASLGEALALWRDWALADTSEWLRNDPAVLHLAKQRLACACQLADHALATGRAAEVAGTVERIAEHFPYDESIQARVLALLGASGRRAAALHRYEQIRHRFARDLGIDPSPLLRQAHADLLQDEGPETTAHILSTAPLPNLLPADIADFTGRAAEAEILTEALSARGGTAPPVALVSGPGGVGKTTLAVHVAHLVTERYPHGQLYIDLRGNQRDPIQPSEVLGRFLRALGASAVDIPPGLDERAEVFRGLLSQRRLLLVLDNAASTSQLRPVLPGAGSCGVLVTSRRRLGSLATRCRIDLGSLAPEHALGLLARIVGAAKVDEDRQTALRLAELAGFLPLAIRIVGAKLVAKNHWDLRHMVARLTDERRRLDELAYEQLDVRTGFELSYGGLSPLEQRAFHLLSLLDAPDFAAWVTAAMLDTTQRAAEDVTERLVDARLLDTAGDRYRFHDLVRLFAREREEVPRERSDAVGRALGAWLSLAQYAYRSIYGGDYQTVLGDARRTHLDSEVTQAVTTAPLGWVEADRQALVTATRQALRLGQDELAWELACTCAPTLTIKGHLEEASQMLTAARAVDDPRGRGVVSFRMALLRVDQERHGEAETFFAVAQREFLALGDRHGYALTLSYQAALDLYLGRADLALRKQHEALPVLREVSDQGGVAYCLRNIGQILMENGDHDAAYAHLRSALSVADDSGSPRNRAQVLYWTGSLHLRRDEPAAAEAAFEQVLAMTRQLGDLAGEAMALLGLGNARNHITDARSTGAIQPLEEALSIGQRIPSRRIQIRVLHALGQAYLVQAQHAKAEQVLTRAASLAGELGLRAQAATILRTLARTR</sequence>
<dbReference type="InterPro" id="IPR027417">
    <property type="entry name" value="P-loop_NTPase"/>
</dbReference>
<dbReference type="AlphaFoldDB" id="A0A4R4W7Y9"/>
<dbReference type="Pfam" id="PF00931">
    <property type="entry name" value="NB-ARC"/>
    <property type="match status" value="1"/>
</dbReference>
<organism evidence="9 10">
    <name type="scientific">Nonomuraea diastatica</name>
    <dbReference type="NCBI Taxonomy" id="1848329"/>
    <lineage>
        <taxon>Bacteria</taxon>
        <taxon>Bacillati</taxon>
        <taxon>Actinomycetota</taxon>
        <taxon>Actinomycetes</taxon>
        <taxon>Streptosporangiales</taxon>
        <taxon>Streptosporangiaceae</taxon>
        <taxon>Nonomuraea</taxon>
    </lineage>
</organism>
<dbReference type="InterPro" id="IPR001867">
    <property type="entry name" value="OmpR/PhoB-type_DNA-bd"/>
</dbReference>
<accession>A0A4R4W7Y9</accession>
<dbReference type="SUPFAM" id="SSF48452">
    <property type="entry name" value="TPR-like"/>
    <property type="match status" value="2"/>
</dbReference>
<dbReference type="RefSeq" id="WP_132515534.1">
    <property type="nucleotide sequence ID" value="NZ_SMKP01000139.1"/>
</dbReference>
<feature type="domain" description="Bacterial transcriptional activator" evidence="8">
    <location>
        <begin position="102"/>
        <end position="241"/>
    </location>
</feature>
<evidence type="ECO:0000259" key="6">
    <source>
        <dbReference type="SMART" id="SM00382"/>
    </source>
</evidence>
<keyword evidence="5" id="KW-0802">TPR repeat</keyword>
<gene>
    <name evidence="9" type="ORF">E1294_36475</name>
</gene>
<dbReference type="SUPFAM" id="SSF46894">
    <property type="entry name" value="C-terminal effector domain of the bipartite response regulators"/>
    <property type="match status" value="1"/>
</dbReference>
<dbReference type="InterPro" id="IPR003593">
    <property type="entry name" value="AAA+_ATPase"/>
</dbReference>
<feature type="domain" description="OmpR/PhoB-type" evidence="7">
    <location>
        <begin position="24"/>
        <end position="95"/>
    </location>
</feature>
<feature type="domain" description="AAA+ ATPase" evidence="6">
    <location>
        <begin position="290"/>
        <end position="424"/>
    </location>
</feature>
<reference evidence="9 10" key="1">
    <citation type="submission" date="2019-03" db="EMBL/GenBank/DDBJ databases">
        <title>Draft genome sequences of novel Actinobacteria.</title>
        <authorList>
            <person name="Sahin N."/>
            <person name="Ay H."/>
            <person name="Saygin H."/>
        </authorList>
    </citation>
    <scope>NUCLEOTIDE SEQUENCE [LARGE SCALE GENOMIC DNA]</scope>
    <source>
        <strain evidence="9 10">KC712</strain>
    </source>
</reference>
<evidence type="ECO:0000256" key="5">
    <source>
        <dbReference type="PROSITE-ProRule" id="PRU00339"/>
    </source>
</evidence>
<dbReference type="GO" id="GO:0000160">
    <property type="term" value="P:phosphorelay signal transduction system"/>
    <property type="evidence" value="ECO:0007669"/>
    <property type="project" value="InterPro"/>
</dbReference>
<dbReference type="Pfam" id="PF03704">
    <property type="entry name" value="BTAD"/>
    <property type="match status" value="1"/>
</dbReference>
<dbReference type="SMART" id="SM00028">
    <property type="entry name" value="TPR"/>
    <property type="match status" value="3"/>
</dbReference>
<dbReference type="Gene3D" id="1.25.40.10">
    <property type="entry name" value="Tetratricopeptide repeat domain"/>
    <property type="match status" value="2"/>
</dbReference>
<feature type="repeat" description="TPR" evidence="5">
    <location>
        <begin position="782"/>
        <end position="815"/>
    </location>
</feature>
<dbReference type="InterPro" id="IPR002182">
    <property type="entry name" value="NB-ARC"/>
</dbReference>
<evidence type="ECO:0000259" key="7">
    <source>
        <dbReference type="SMART" id="SM00862"/>
    </source>
</evidence>
<evidence type="ECO:0000313" key="10">
    <source>
        <dbReference type="Proteomes" id="UP000294543"/>
    </source>
</evidence>
<keyword evidence="2" id="KW-0805">Transcription regulation</keyword>
<dbReference type="SMART" id="SM00862">
    <property type="entry name" value="Trans_reg_C"/>
    <property type="match status" value="1"/>
</dbReference>
<comment type="caution">
    <text evidence="9">The sequence shown here is derived from an EMBL/GenBank/DDBJ whole genome shotgun (WGS) entry which is preliminary data.</text>
</comment>
<dbReference type="Pfam" id="PF13424">
    <property type="entry name" value="TPR_12"/>
    <property type="match status" value="1"/>
</dbReference>
<comment type="similarity">
    <text evidence="1">Belongs to the AfsR/DnrI/RedD regulatory family.</text>
</comment>
<dbReference type="Gene3D" id="1.10.10.10">
    <property type="entry name" value="Winged helix-like DNA-binding domain superfamily/Winged helix DNA-binding domain"/>
    <property type="match status" value="1"/>
</dbReference>
<dbReference type="GO" id="GO:0043531">
    <property type="term" value="F:ADP binding"/>
    <property type="evidence" value="ECO:0007669"/>
    <property type="project" value="InterPro"/>
</dbReference>
<dbReference type="SMART" id="SM00382">
    <property type="entry name" value="AAA"/>
    <property type="match status" value="1"/>
</dbReference>
<dbReference type="SUPFAM" id="SSF52540">
    <property type="entry name" value="P-loop containing nucleoside triphosphate hydrolases"/>
    <property type="match status" value="1"/>
</dbReference>
<proteinExistence type="inferred from homology"/>
<dbReference type="InterPro" id="IPR016032">
    <property type="entry name" value="Sig_transdc_resp-reg_C-effctor"/>
</dbReference>
<keyword evidence="3" id="KW-0238">DNA-binding</keyword>
<evidence type="ECO:0000256" key="4">
    <source>
        <dbReference type="ARBA" id="ARBA00023163"/>
    </source>
</evidence>
<dbReference type="InterPro" id="IPR019734">
    <property type="entry name" value="TPR_rpt"/>
</dbReference>
<dbReference type="GO" id="GO:0006355">
    <property type="term" value="P:regulation of DNA-templated transcription"/>
    <property type="evidence" value="ECO:0007669"/>
    <property type="project" value="InterPro"/>
</dbReference>
<dbReference type="PANTHER" id="PTHR35807:SF1">
    <property type="entry name" value="TRANSCRIPTIONAL REGULATOR REDD"/>
    <property type="match status" value="1"/>
</dbReference>
<dbReference type="PROSITE" id="PS50005">
    <property type="entry name" value="TPR"/>
    <property type="match status" value="1"/>
</dbReference>
<dbReference type="Gene3D" id="3.40.50.300">
    <property type="entry name" value="P-loop containing nucleotide triphosphate hydrolases"/>
    <property type="match status" value="1"/>
</dbReference>
<dbReference type="InterPro" id="IPR051677">
    <property type="entry name" value="AfsR-DnrI-RedD_regulator"/>
</dbReference>
<evidence type="ECO:0000259" key="8">
    <source>
        <dbReference type="SMART" id="SM01043"/>
    </source>
</evidence>
<dbReference type="CDD" id="cd15831">
    <property type="entry name" value="BTAD"/>
    <property type="match status" value="1"/>
</dbReference>
<keyword evidence="10" id="KW-1185">Reference proteome</keyword>
<evidence type="ECO:0000256" key="1">
    <source>
        <dbReference type="ARBA" id="ARBA00005820"/>
    </source>
</evidence>
<name>A0A4R4W7Y9_9ACTN</name>
<dbReference type="InterPro" id="IPR011990">
    <property type="entry name" value="TPR-like_helical_dom_sf"/>
</dbReference>
<evidence type="ECO:0000256" key="3">
    <source>
        <dbReference type="ARBA" id="ARBA00023125"/>
    </source>
</evidence>
<keyword evidence="4" id="KW-0804">Transcription</keyword>
<dbReference type="EMBL" id="SMKP01000139">
    <property type="protein sequence ID" value="TDD14809.1"/>
    <property type="molecule type" value="Genomic_DNA"/>
</dbReference>
<dbReference type="InterPro" id="IPR005158">
    <property type="entry name" value="BTAD"/>
</dbReference>
<dbReference type="PRINTS" id="PR00364">
    <property type="entry name" value="DISEASERSIST"/>
</dbReference>
<dbReference type="OrthoDB" id="5521887at2"/>
<protein>
    <submittedName>
        <fullName evidence="9">Uncharacterized protein</fullName>
    </submittedName>
</protein>
<dbReference type="PANTHER" id="PTHR35807">
    <property type="entry name" value="TRANSCRIPTIONAL REGULATOR REDD-RELATED"/>
    <property type="match status" value="1"/>
</dbReference>
<evidence type="ECO:0000256" key="2">
    <source>
        <dbReference type="ARBA" id="ARBA00023015"/>
    </source>
</evidence>
<dbReference type="SMART" id="SM01043">
    <property type="entry name" value="BTAD"/>
    <property type="match status" value="1"/>
</dbReference>
<dbReference type="GO" id="GO:0003677">
    <property type="term" value="F:DNA binding"/>
    <property type="evidence" value="ECO:0007669"/>
    <property type="project" value="UniProtKB-KW"/>
</dbReference>
<dbReference type="Proteomes" id="UP000294543">
    <property type="component" value="Unassembled WGS sequence"/>
</dbReference>
<dbReference type="InterPro" id="IPR036388">
    <property type="entry name" value="WH-like_DNA-bd_sf"/>
</dbReference>